<evidence type="ECO:0000313" key="6">
    <source>
        <dbReference type="EMBL" id="MBK1814892.1"/>
    </source>
</evidence>
<proteinExistence type="inferred from homology"/>
<dbReference type="RefSeq" id="WP_200349840.1">
    <property type="nucleotide sequence ID" value="NZ_BAABHZ010000010.1"/>
</dbReference>
<dbReference type="Pfam" id="PF00383">
    <property type="entry name" value="dCMP_cyt_deam_1"/>
    <property type="match status" value="1"/>
</dbReference>
<dbReference type="GO" id="GO:0008270">
    <property type="term" value="F:zinc ion binding"/>
    <property type="evidence" value="ECO:0007669"/>
    <property type="project" value="InterPro"/>
</dbReference>
<dbReference type="InterPro" id="IPR002125">
    <property type="entry name" value="CMP_dCMP_dom"/>
</dbReference>
<evidence type="ECO:0000313" key="7">
    <source>
        <dbReference type="Proteomes" id="UP000600139"/>
    </source>
</evidence>
<dbReference type="SUPFAM" id="SSF53927">
    <property type="entry name" value="Cytidine deaminase-like"/>
    <property type="match status" value="1"/>
</dbReference>
<feature type="domain" description="CMP/dCMP-type deaminase" evidence="5">
    <location>
        <begin position="2"/>
        <end position="133"/>
    </location>
</feature>
<dbReference type="Proteomes" id="UP000600139">
    <property type="component" value="Unassembled WGS sequence"/>
</dbReference>
<keyword evidence="7" id="KW-1185">Reference proteome</keyword>
<evidence type="ECO:0000259" key="5">
    <source>
        <dbReference type="PROSITE" id="PS51747"/>
    </source>
</evidence>
<dbReference type="CDD" id="cd01285">
    <property type="entry name" value="nucleoside_deaminase"/>
    <property type="match status" value="1"/>
</dbReference>
<dbReference type="InterPro" id="IPR016193">
    <property type="entry name" value="Cytidine_deaminase-like"/>
</dbReference>
<evidence type="ECO:0000256" key="2">
    <source>
        <dbReference type="ARBA" id="ARBA00022723"/>
    </source>
</evidence>
<dbReference type="FunFam" id="3.40.140.10:FF:000011">
    <property type="entry name" value="tRNA-specific adenosine deaminase"/>
    <property type="match status" value="1"/>
</dbReference>
<dbReference type="GO" id="GO:0006152">
    <property type="term" value="P:purine nucleoside catabolic process"/>
    <property type="evidence" value="ECO:0007669"/>
    <property type="project" value="TreeGrafter"/>
</dbReference>
<dbReference type="Gene3D" id="3.40.140.10">
    <property type="entry name" value="Cytidine Deaminase, domain 2"/>
    <property type="match status" value="1"/>
</dbReference>
<evidence type="ECO:0000256" key="3">
    <source>
        <dbReference type="ARBA" id="ARBA00022801"/>
    </source>
</evidence>
<comment type="caution">
    <text evidence="6">The sequence shown here is derived from an EMBL/GenBank/DDBJ whole genome shotgun (WGS) entry which is preliminary data.</text>
</comment>
<dbReference type="AlphaFoldDB" id="A0A934R1U2"/>
<keyword evidence="3" id="KW-0378">Hydrolase</keyword>
<reference evidence="6" key="1">
    <citation type="submission" date="2021-01" db="EMBL/GenBank/DDBJ databases">
        <title>Modified the classification status of verrucomicrobia.</title>
        <authorList>
            <person name="Feng X."/>
        </authorList>
    </citation>
    <scope>NUCLEOTIDE SEQUENCE</scope>
    <source>
        <strain evidence="6">JCM 18052</strain>
    </source>
</reference>
<keyword evidence="2" id="KW-0479">Metal-binding</keyword>
<dbReference type="PROSITE" id="PS51747">
    <property type="entry name" value="CYT_DCMP_DEAMINASES_2"/>
    <property type="match status" value="1"/>
</dbReference>
<gene>
    <name evidence="6" type="ORF">JIN84_04650</name>
</gene>
<comment type="similarity">
    <text evidence="1">Belongs to the cytidine and deoxycytidylate deaminase family.</text>
</comment>
<dbReference type="GO" id="GO:0047974">
    <property type="term" value="F:guanosine deaminase activity"/>
    <property type="evidence" value="ECO:0007669"/>
    <property type="project" value="TreeGrafter"/>
</dbReference>
<organism evidence="6 7">
    <name type="scientific">Luteolibacter yonseiensis</name>
    <dbReference type="NCBI Taxonomy" id="1144680"/>
    <lineage>
        <taxon>Bacteria</taxon>
        <taxon>Pseudomonadati</taxon>
        <taxon>Verrucomicrobiota</taxon>
        <taxon>Verrucomicrobiia</taxon>
        <taxon>Verrucomicrobiales</taxon>
        <taxon>Verrucomicrobiaceae</taxon>
        <taxon>Luteolibacter</taxon>
    </lineage>
</organism>
<dbReference type="PROSITE" id="PS00903">
    <property type="entry name" value="CYT_DCMP_DEAMINASES_1"/>
    <property type="match status" value="1"/>
</dbReference>
<dbReference type="InterPro" id="IPR016192">
    <property type="entry name" value="APOBEC/CMP_deaminase_Zn-bd"/>
</dbReference>
<evidence type="ECO:0000256" key="4">
    <source>
        <dbReference type="ARBA" id="ARBA00022833"/>
    </source>
</evidence>
<keyword evidence="4" id="KW-0862">Zinc</keyword>
<sequence length="157" mass="17520">MHEPAYFMKKAIDLARRGMRQGEGGPFGAVVVRDGAIIGEGWNRVLATNDPTAHGEVSAIRDACAKLGTFSLAGCEIHTTGQPCPMCLGAIHWARIGRIYYGFSIGDAAEIGFDDTEFHRQMRLPEQERLIPSEESCREEALQLAREYSRLPNRRHY</sequence>
<dbReference type="EMBL" id="JAENIK010000004">
    <property type="protein sequence ID" value="MBK1814892.1"/>
    <property type="molecule type" value="Genomic_DNA"/>
</dbReference>
<evidence type="ECO:0000256" key="1">
    <source>
        <dbReference type="ARBA" id="ARBA00006576"/>
    </source>
</evidence>
<dbReference type="PANTHER" id="PTHR11079">
    <property type="entry name" value="CYTOSINE DEAMINASE FAMILY MEMBER"/>
    <property type="match status" value="1"/>
</dbReference>
<name>A0A934R1U2_9BACT</name>
<dbReference type="PANTHER" id="PTHR11079:SF161">
    <property type="entry name" value="CMP_DCMP-TYPE DEAMINASE DOMAIN-CONTAINING PROTEIN"/>
    <property type="match status" value="1"/>
</dbReference>
<protein>
    <submittedName>
        <fullName evidence="6">Nucleoside deaminase</fullName>
    </submittedName>
</protein>
<accession>A0A934R1U2</accession>